<dbReference type="PANTHER" id="PTHR28163">
    <property type="entry name" value="PROTEIN PET117 HOMOLOG, MITOCHONDRIAL"/>
    <property type="match status" value="1"/>
</dbReference>
<evidence type="ECO:0000256" key="4">
    <source>
        <dbReference type="ARBA" id="ARBA00023128"/>
    </source>
</evidence>
<evidence type="ECO:0000256" key="3">
    <source>
        <dbReference type="ARBA" id="ARBA00022946"/>
    </source>
</evidence>
<reference evidence="6" key="1">
    <citation type="submission" date="2016-05" db="EMBL/GenBank/DDBJ databases">
        <title>Comparative genomics of biotechnologically important yeasts.</title>
        <authorList>
            <consortium name="DOE Joint Genome Institute"/>
            <person name="Riley R."/>
            <person name="Haridas S."/>
            <person name="Wolfe K.H."/>
            <person name="Lopes M.R."/>
            <person name="Hittinger C.T."/>
            <person name="Goker M."/>
            <person name="Salamov A."/>
            <person name="Wisecaver J."/>
            <person name="Long T.M."/>
            <person name="Aerts A.L."/>
            <person name="Barry K."/>
            <person name="Choi C."/>
            <person name="Clum A."/>
            <person name="Coughlan A.Y."/>
            <person name="Deshpande S."/>
            <person name="Douglass A.P."/>
            <person name="Hanson S.J."/>
            <person name="Klenk H.-P."/>
            <person name="Labutti K."/>
            <person name="Lapidus A."/>
            <person name="Lindquist E."/>
            <person name="Lipzen A."/>
            <person name="Meier-Kolthoff J.P."/>
            <person name="Ohm R.A."/>
            <person name="Otillar R.P."/>
            <person name="Pangilinan J."/>
            <person name="Peng Y."/>
            <person name="Rokas A."/>
            <person name="Rosa C.A."/>
            <person name="Scheuner C."/>
            <person name="Sibirny A.A."/>
            <person name="Slot J.C."/>
            <person name="Stielow J.B."/>
            <person name="Sun H."/>
            <person name="Kurtzman C.P."/>
            <person name="Blackwell M."/>
            <person name="Grigoriev I.V."/>
            <person name="Jeffries T.W."/>
        </authorList>
    </citation>
    <scope>NUCLEOTIDE SEQUENCE [LARGE SCALE GENOMIC DNA]</scope>
    <source>
        <strain evidence="6">NRRL Y-2460</strain>
    </source>
</reference>
<keyword evidence="6" id="KW-1185">Reference proteome</keyword>
<protein>
    <submittedName>
        <fullName evidence="5">Uncharacterized protein</fullName>
    </submittedName>
</protein>
<gene>
    <name evidence="5" type="ORF">PACTADRAFT_86685</name>
</gene>
<accession>A0A1E4TPB1</accession>
<dbReference type="Pfam" id="PF15786">
    <property type="entry name" value="PET117"/>
    <property type="match status" value="1"/>
</dbReference>
<evidence type="ECO:0000313" key="5">
    <source>
        <dbReference type="EMBL" id="ODV93590.1"/>
    </source>
</evidence>
<evidence type="ECO:0000313" key="6">
    <source>
        <dbReference type="Proteomes" id="UP000094236"/>
    </source>
</evidence>
<proteinExistence type="inferred from homology"/>
<organism evidence="5 6">
    <name type="scientific">Pachysolen tannophilus NRRL Y-2460</name>
    <dbReference type="NCBI Taxonomy" id="669874"/>
    <lineage>
        <taxon>Eukaryota</taxon>
        <taxon>Fungi</taxon>
        <taxon>Dikarya</taxon>
        <taxon>Ascomycota</taxon>
        <taxon>Saccharomycotina</taxon>
        <taxon>Pichiomycetes</taxon>
        <taxon>Pachysolenaceae</taxon>
        <taxon>Pachysolen</taxon>
    </lineage>
</organism>
<dbReference type="GO" id="GO:0005739">
    <property type="term" value="C:mitochondrion"/>
    <property type="evidence" value="ECO:0007669"/>
    <property type="project" value="UniProtKB-SubCell"/>
</dbReference>
<comment type="subcellular location">
    <subcellularLocation>
        <location evidence="1">Mitochondrion</location>
    </subcellularLocation>
</comment>
<dbReference type="PANTHER" id="PTHR28163:SF1">
    <property type="entry name" value="PROTEIN PET117 HOMOLOG, MITOCHONDRIAL"/>
    <property type="match status" value="1"/>
</dbReference>
<name>A0A1E4TPB1_PACTA</name>
<dbReference type="AlphaFoldDB" id="A0A1E4TPB1"/>
<keyword evidence="3" id="KW-0809">Transit peptide</keyword>
<sequence>MSRASKLTFAFSTTFAVATTVGVYYLQQFERDALKLGPEKDAKRVAQYNSKQAANLKDFELQKKLKQEFETHQPLTGEIVQGQDK</sequence>
<dbReference type="EMBL" id="KV454017">
    <property type="protein sequence ID" value="ODV93590.1"/>
    <property type="molecule type" value="Genomic_DNA"/>
</dbReference>
<comment type="similarity">
    <text evidence="2">Belongs to the PET117 family.</text>
</comment>
<dbReference type="Proteomes" id="UP000094236">
    <property type="component" value="Unassembled WGS sequence"/>
</dbReference>
<keyword evidence="4" id="KW-0496">Mitochondrion</keyword>
<dbReference type="OrthoDB" id="76305at2759"/>
<dbReference type="InterPro" id="IPR031568">
    <property type="entry name" value="Pet117"/>
</dbReference>
<evidence type="ECO:0000256" key="2">
    <source>
        <dbReference type="ARBA" id="ARBA00008197"/>
    </source>
</evidence>
<dbReference type="STRING" id="669874.A0A1E4TPB1"/>
<dbReference type="GO" id="GO:0033617">
    <property type="term" value="P:mitochondrial respiratory chain complex IV assembly"/>
    <property type="evidence" value="ECO:0007669"/>
    <property type="project" value="EnsemblFungi"/>
</dbReference>
<evidence type="ECO:0000256" key="1">
    <source>
        <dbReference type="ARBA" id="ARBA00004173"/>
    </source>
</evidence>